<dbReference type="EMBL" id="VRMG01000006">
    <property type="protein sequence ID" value="TXN30677.1"/>
    <property type="molecule type" value="Genomic_DNA"/>
</dbReference>
<proteinExistence type="predicted"/>
<keyword evidence="2" id="KW-0812">Transmembrane</keyword>
<evidence type="ECO:0000256" key="2">
    <source>
        <dbReference type="SAM" id="Phobius"/>
    </source>
</evidence>
<keyword evidence="2" id="KW-1133">Transmembrane helix</keyword>
<dbReference type="AlphaFoldDB" id="A0A5C8UQE5"/>
<organism evidence="3 4">
    <name type="scientific">Lacisediminihabitans profunda</name>
    <dbReference type="NCBI Taxonomy" id="2594790"/>
    <lineage>
        <taxon>Bacteria</taxon>
        <taxon>Bacillati</taxon>
        <taxon>Actinomycetota</taxon>
        <taxon>Actinomycetes</taxon>
        <taxon>Micrococcales</taxon>
        <taxon>Microbacteriaceae</taxon>
        <taxon>Lacisediminihabitans</taxon>
    </lineage>
</organism>
<evidence type="ECO:0000313" key="4">
    <source>
        <dbReference type="Proteomes" id="UP000321379"/>
    </source>
</evidence>
<evidence type="ECO:0008006" key="5">
    <source>
        <dbReference type="Google" id="ProtNLM"/>
    </source>
</evidence>
<keyword evidence="2" id="KW-0472">Membrane</keyword>
<protein>
    <recommendedName>
        <fullName evidence="5">Cell division protein FtsL</fullName>
    </recommendedName>
</protein>
<sequence>MTMNLALAQPELSMPARSPREVEEHPRHIEIVTTRSQRRARPRVVYALVAVTGLFVILIAQLLLSIVLSQGSYDISALQATHKELSRDQQALSENLRVLESPQNLAGRAEQLGMVLNTSGYGWLRLSDGAVLAAPTAADAASTVGANGAALIPNVLLTPEMLASQSAAPGATGATTTGTAAGAPATAGTGGSVASQPGALPAPNTH</sequence>
<feature type="compositionally biased region" description="Low complexity" evidence="1">
    <location>
        <begin position="168"/>
        <end position="187"/>
    </location>
</feature>
<feature type="transmembrane region" description="Helical" evidence="2">
    <location>
        <begin position="44"/>
        <end position="68"/>
    </location>
</feature>
<comment type="caution">
    <text evidence="3">The sequence shown here is derived from an EMBL/GenBank/DDBJ whole genome shotgun (WGS) entry which is preliminary data.</text>
</comment>
<dbReference type="RefSeq" id="WP_147783359.1">
    <property type="nucleotide sequence ID" value="NZ_VRMG01000006.1"/>
</dbReference>
<evidence type="ECO:0000313" key="3">
    <source>
        <dbReference type="EMBL" id="TXN30677.1"/>
    </source>
</evidence>
<reference evidence="3 4" key="1">
    <citation type="submission" date="2019-08" db="EMBL/GenBank/DDBJ databases">
        <title>Bacterial whole genome sequence for Glaciihabitans sp. CHu50b-6-2.</title>
        <authorList>
            <person name="Jin L."/>
        </authorList>
    </citation>
    <scope>NUCLEOTIDE SEQUENCE [LARGE SCALE GENOMIC DNA]</scope>
    <source>
        <strain evidence="3 4">CHu50b-6-2</strain>
    </source>
</reference>
<feature type="region of interest" description="Disordered" evidence="1">
    <location>
        <begin position="168"/>
        <end position="206"/>
    </location>
</feature>
<dbReference type="Proteomes" id="UP000321379">
    <property type="component" value="Unassembled WGS sequence"/>
</dbReference>
<keyword evidence="4" id="KW-1185">Reference proteome</keyword>
<accession>A0A5C8UQE5</accession>
<feature type="region of interest" description="Disordered" evidence="1">
    <location>
        <begin position="1"/>
        <end position="24"/>
    </location>
</feature>
<name>A0A5C8UQE5_9MICO</name>
<gene>
    <name evidence="3" type="ORF">FVP33_09190</name>
</gene>
<evidence type="ECO:0000256" key="1">
    <source>
        <dbReference type="SAM" id="MobiDB-lite"/>
    </source>
</evidence>